<dbReference type="EMBL" id="CP143423">
    <property type="protein sequence ID" value="WVX47904.1"/>
    <property type="molecule type" value="Genomic_DNA"/>
</dbReference>
<protein>
    <submittedName>
        <fullName evidence="1">Uncharacterized protein</fullName>
    </submittedName>
</protein>
<evidence type="ECO:0000313" key="2">
    <source>
        <dbReference type="Proteomes" id="UP001318682"/>
    </source>
</evidence>
<gene>
    <name evidence="1" type="ORF">ROLI_009780</name>
</gene>
<name>A0ABZ2BST3_9RHOB</name>
<evidence type="ECO:0000313" key="1">
    <source>
        <dbReference type="EMBL" id="WVX47904.1"/>
    </source>
</evidence>
<dbReference type="Proteomes" id="UP001318682">
    <property type="component" value="Chromosome"/>
</dbReference>
<organism evidence="1 2">
    <name type="scientific">Roseobacter fucihabitans</name>
    <dbReference type="NCBI Taxonomy" id="1537242"/>
    <lineage>
        <taxon>Bacteria</taxon>
        <taxon>Pseudomonadati</taxon>
        <taxon>Pseudomonadota</taxon>
        <taxon>Alphaproteobacteria</taxon>
        <taxon>Rhodobacterales</taxon>
        <taxon>Roseobacteraceae</taxon>
        <taxon>Roseobacter</taxon>
    </lineage>
</organism>
<sequence length="104" mass="11818">MAYSTKIATCCYCGTRAALVLGRSRHELACSSCGAPLHDLKRLPREHPGKTELVRPSAVRRFPQAQSPYAPHRNAPVKRRKKKRKGFMKHLLEEAFDVIEDIFD</sequence>
<keyword evidence="2" id="KW-1185">Reference proteome</keyword>
<dbReference type="RefSeq" id="WP_187432016.1">
    <property type="nucleotide sequence ID" value="NZ_CP143423.1"/>
</dbReference>
<proteinExistence type="predicted"/>
<reference evidence="2" key="1">
    <citation type="submission" date="2024-01" db="EMBL/GenBank/DDBJ databases">
        <title>Roseobacter fucihabitans sp. nov., isolated from the brown alga Fucus spiralis.</title>
        <authorList>
            <person name="Hahnke S."/>
            <person name="Berger M."/>
            <person name="Schlingloff A."/>
            <person name="Athale I."/>
            <person name="Neumann-Schaal M."/>
            <person name="Adenaya A."/>
            <person name="Poehlein A."/>
            <person name="Daniel R."/>
            <person name="Pertersen J."/>
            <person name="Brinkhoff T."/>
        </authorList>
    </citation>
    <scope>NUCLEOTIDE SEQUENCE [LARGE SCALE GENOMIC DNA]</scope>
    <source>
        <strain evidence="2">B14</strain>
    </source>
</reference>
<accession>A0ABZ2BST3</accession>